<dbReference type="GO" id="GO:0002161">
    <property type="term" value="F:aminoacyl-tRNA deacylase activity"/>
    <property type="evidence" value="ECO:0007669"/>
    <property type="project" value="TreeGrafter"/>
</dbReference>
<dbReference type="EMBL" id="CACVKT020007382">
    <property type="protein sequence ID" value="CAC5407213.1"/>
    <property type="molecule type" value="Genomic_DNA"/>
</dbReference>
<dbReference type="GO" id="GO:0004813">
    <property type="term" value="F:alanine-tRNA ligase activity"/>
    <property type="evidence" value="ECO:0007669"/>
    <property type="project" value="UniProtKB-EC"/>
</dbReference>
<dbReference type="EC" id="6.1.1.7" evidence="2"/>
<dbReference type="AlphaFoldDB" id="A0A6J8DEW5"/>
<dbReference type="SMART" id="SM00863">
    <property type="entry name" value="tRNA_SAD"/>
    <property type="match status" value="1"/>
</dbReference>
<dbReference type="InterPro" id="IPR012947">
    <property type="entry name" value="tRNA_SAD"/>
</dbReference>
<dbReference type="InterPro" id="IPR018163">
    <property type="entry name" value="Thr/Ala-tRNA-synth_IIc_edit"/>
</dbReference>
<keyword evidence="2" id="KW-0436">Ligase</keyword>
<evidence type="ECO:0000313" key="3">
    <source>
        <dbReference type="Proteomes" id="UP000507470"/>
    </source>
</evidence>
<dbReference type="PANTHER" id="PTHR11777">
    <property type="entry name" value="ALANYL-TRNA SYNTHETASE"/>
    <property type="match status" value="1"/>
</dbReference>
<dbReference type="Gene3D" id="3.30.980.10">
    <property type="entry name" value="Threonyl-trna Synthetase, Chain A, domain 2"/>
    <property type="match status" value="1"/>
</dbReference>
<dbReference type="PANTHER" id="PTHR11777:SF9">
    <property type="entry name" value="ALANINE--TRNA LIGASE, CYTOPLASMIC"/>
    <property type="match status" value="1"/>
</dbReference>
<keyword evidence="3" id="KW-1185">Reference proteome</keyword>
<sequence length="298" mass="33110">MKQEDLTTLQDNVQQIINSGLTICRGLQPLKQALQIPNIITMTDEEYPSHVYTVSIGSGTSEFSTELCGGTHVTNTKDIESFCITSASMSPLGIKRMTCLSGTQAKQAIDNGCKLENYLQEFEAMIKSEAETDTWLDRVKHINKVLKDETIPKTVHDDVRLRVDRLGDSMKAVLNTIKKEQLRQGILEQLENTSSACCTVTTELILTPQVIQQVLLDVNSSRPVAVVSTRDKNLSIVLGFNENIELDDGIEAVLKSVDSDVKLNKKVKKNCTFLIITLKRKAFEKSVAICDKLQSVFS</sequence>
<dbReference type="GO" id="GO:0005524">
    <property type="term" value="F:ATP binding"/>
    <property type="evidence" value="ECO:0007669"/>
    <property type="project" value="InterPro"/>
</dbReference>
<name>A0A6J8DEW5_MYTCO</name>
<gene>
    <name evidence="2" type="ORF">MCOR_40714</name>
</gene>
<dbReference type="Pfam" id="PF07973">
    <property type="entry name" value="tRNA_SAD"/>
    <property type="match status" value="1"/>
</dbReference>
<dbReference type="SUPFAM" id="SSF55186">
    <property type="entry name" value="ThrRS/AlaRS common domain"/>
    <property type="match status" value="1"/>
</dbReference>
<feature type="domain" description="Threonyl/alanyl tRNA synthetase SAD" evidence="1">
    <location>
        <begin position="51"/>
        <end position="98"/>
    </location>
</feature>
<dbReference type="InterPro" id="IPR050058">
    <property type="entry name" value="Ala-tRNA_ligase"/>
</dbReference>
<organism evidence="2 3">
    <name type="scientific">Mytilus coruscus</name>
    <name type="common">Sea mussel</name>
    <dbReference type="NCBI Taxonomy" id="42192"/>
    <lineage>
        <taxon>Eukaryota</taxon>
        <taxon>Metazoa</taxon>
        <taxon>Spiralia</taxon>
        <taxon>Lophotrochozoa</taxon>
        <taxon>Mollusca</taxon>
        <taxon>Bivalvia</taxon>
        <taxon>Autobranchia</taxon>
        <taxon>Pteriomorphia</taxon>
        <taxon>Mytilida</taxon>
        <taxon>Mytiloidea</taxon>
        <taxon>Mytilidae</taxon>
        <taxon>Mytilinae</taxon>
        <taxon>Mytilus</taxon>
    </lineage>
</organism>
<accession>A0A6J8DEW5</accession>
<protein>
    <submittedName>
        <fullName evidence="2">AARS</fullName>
        <ecNumber evidence="2">6.1.1.7</ecNumber>
    </submittedName>
</protein>
<evidence type="ECO:0000259" key="1">
    <source>
        <dbReference type="SMART" id="SM00863"/>
    </source>
</evidence>
<dbReference type="OrthoDB" id="2423964at2759"/>
<dbReference type="GO" id="GO:0006419">
    <property type="term" value="P:alanyl-tRNA aminoacylation"/>
    <property type="evidence" value="ECO:0007669"/>
    <property type="project" value="TreeGrafter"/>
</dbReference>
<evidence type="ECO:0000313" key="2">
    <source>
        <dbReference type="EMBL" id="CAC5407213.1"/>
    </source>
</evidence>
<reference evidence="2 3" key="1">
    <citation type="submission" date="2020-06" db="EMBL/GenBank/DDBJ databases">
        <authorList>
            <person name="Li R."/>
            <person name="Bekaert M."/>
        </authorList>
    </citation>
    <scope>NUCLEOTIDE SEQUENCE [LARGE SCALE GENOMIC DNA]</scope>
    <source>
        <strain evidence="3">wild</strain>
    </source>
</reference>
<dbReference type="Proteomes" id="UP000507470">
    <property type="component" value="Unassembled WGS sequence"/>
</dbReference>
<proteinExistence type="predicted"/>
<dbReference type="GO" id="GO:0005739">
    <property type="term" value="C:mitochondrion"/>
    <property type="evidence" value="ECO:0007669"/>
    <property type="project" value="TreeGrafter"/>
</dbReference>